<comment type="caution">
    <text evidence="3">The sequence shown here is derived from an EMBL/GenBank/DDBJ whole genome shotgun (WGS) entry which is preliminary data.</text>
</comment>
<gene>
    <name evidence="3" type="primary">hxlB</name>
    <name evidence="3" type="ORF">ENL39_05040</name>
</gene>
<evidence type="ECO:0000313" key="3">
    <source>
        <dbReference type="EMBL" id="HHF98834.1"/>
    </source>
</evidence>
<dbReference type="GO" id="GO:1901135">
    <property type="term" value="P:carbohydrate derivative metabolic process"/>
    <property type="evidence" value="ECO:0007669"/>
    <property type="project" value="InterPro"/>
</dbReference>
<dbReference type="EMBL" id="DRTT01000141">
    <property type="protein sequence ID" value="HHF98834.1"/>
    <property type="molecule type" value="Genomic_DNA"/>
</dbReference>
<dbReference type="PROSITE" id="PS51464">
    <property type="entry name" value="SIS"/>
    <property type="match status" value="1"/>
</dbReference>
<dbReference type="PANTHER" id="PTHR43443:SF1">
    <property type="entry name" value="3-HEXULOSE-6-PHOSPHATE ISOMERASE"/>
    <property type="match status" value="1"/>
</dbReference>
<comment type="similarity">
    <text evidence="1">Belongs to the SIS family. PHI subfamily.</text>
</comment>
<dbReference type="InterPro" id="IPR046348">
    <property type="entry name" value="SIS_dom_sf"/>
</dbReference>
<dbReference type="GO" id="GO:0097367">
    <property type="term" value="F:carbohydrate derivative binding"/>
    <property type="evidence" value="ECO:0007669"/>
    <property type="project" value="InterPro"/>
</dbReference>
<dbReference type="Gene3D" id="3.40.50.10490">
    <property type="entry name" value="Glucose-6-phosphate isomerase like protein, domain 1"/>
    <property type="match status" value="1"/>
</dbReference>
<proteinExistence type="inferred from homology"/>
<organism evidence="3">
    <name type="scientific">Aerophobetes bacterium</name>
    <dbReference type="NCBI Taxonomy" id="2030807"/>
    <lineage>
        <taxon>Bacteria</taxon>
        <taxon>Candidatus Aerophobota</taxon>
    </lineage>
</organism>
<dbReference type="PANTHER" id="PTHR43443">
    <property type="entry name" value="3-HEXULOSE-6-PHOSPHATE ISOMERASE"/>
    <property type="match status" value="1"/>
</dbReference>
<reference evidence="3" key="1">
    <citation type="journal article" date="2020" name="mSystems">
        <title>Genome- and Community-Level Interaction Insights into Carbon Utilization and Element Cycling Functions of Hydrothermarchaeota in Hydrothermal Sediment.</title>
        <authorList>
            <person name="Zhou Z."/>
            <person name="Liu Y."/>
            <person name="Xu W."/>
            <person name="Pan J."/>
            <person name="Luo Z.H."/>
            <person name="Li M."/>
        </authorList>
    </citation>
    <scope>NUCLEOTIDE SEQUENCE [LARGE SCALE GENOMIC DNA]</scope>
    <source>
        <strain evidence="3">HyVt-92</strain>
    </source>
</reference>
<dbReference type="AlphaFoldDB" id="A0A7V5M0K1"/>
<evidence type="ECO:0000256" key="1">
    <source>
        <dbReference type="ARBA" id="ARBA00009235"/>
    </source>
</evidence>
<feature type="domain" description="SIS" evidence="2">
    <location>
        <begin position="29"/>
        <end position="166"/>
    </location>
</feature>
<dbReference type="InterPro" id="IPR017552">
    <property type="entry name" value="PHI/rmpB"/>
</dbReference>
<dbReference type="Pfam" id="PF01380">
    <property type="entry name" value="SIS"/>
    <property type="match status" value="1"/>
</dbReference>
<dbReference type="NCBIfam" id="TIGR03127">
    <property type="entry name" value="RuMP_HxlB"/>
    <property type="match status" value="1"/>
</dbReference>
<name>A0A7V5M0K1_UNCAE</name>
<dbReference type="GO" id="GO:0016853">
    <property type="term" value="F:isomerase activity"/>
    <property type="evidence" value="ECO:0007669"/>
    <property type="project" value="InterPro"/>
</dbReference>
<evidence type="ECO:0000259" key="2">
    <source>
        <dbReference type="PROSITE" id="PS51464"/>
    </source>
</evidence>
<dbReference type="SUPFAM" id="SSF53697">
    <property type="entry name" value="SIS domain"/>
    <property type="match status" value="1"/>
</dbReference>
<dbReference type="Proteomes" id="UP000886070">
    <property type="component" value="Unassembled WGS sequence"/>
</dbReference>
<dbReference type="InterPro" id="IPR001347">
    <property type="entry name" value="SIS_dom"/>
</dbReference>
<sequence>MKIEEIAANILSEIRNAINIVNEKEVDKFVNKIFSSKRIFVAGAGRSGILIKAFAMRLMQMGFETYVVGETTTPAIREDDLLVLISGSGETEYSYHILKTARKVGACSYLITARRDSRMGKIACGKIVIPGPTKVSPQKRDENVAQVLGSLFEQAAFILLECILEKIARRINIQHEDILIRHANLE</sequence>
<dbReference type="CDD" id="cd05005">
    <property type="entry name" value="SIS_PHI"/>
    <property type="match status" value="1"/>
</dbReference>
<protein>
    <submittedName>
        <fullName evidence="3">6-phospho-3-hexuloisomerase</fullName>
    </submittedName>
</protein>
<accession>A0A7V5M0K1</accession>